<evidence type="ECO:0000256" key="1">
    <source>
        <dbReference type="SAM" id="SignalP"/>
    </source>
</evidence>
<keyword evidence="3" id="KW-1185">Reference proteome</keyword>
<keyword evidence="1" id="KW-0732">Signal</keyword>
<gene>
    <name evidence="2" type="ORF">ED312_16750</name>
</gene>
<evidence type="ECO:0000313" key="2">
    <source>
        <dbReference type="EMBL" id="RNL82589.1"/>
    </source>
</evidence>
<protein>
    <submittedName>
        <fullName evidence="2">SusD/RagB family nutrient-binding outer membrane lipoprotein</fullName>
    </submittedName>
</protein>
<dbReference type="Pfam" id="PF12771">
    <property type="entry name" value="SusD-like_2"/>
    <property type="match status" value="1"/>
</dbReference>
<keyword evidence="2" id="KW-0449">Lipoprotein</keyword>
<accession>A0A3N0E485</accession>
<feature type="signal peptide" evidence="1">
    <location>
        <begin position="1"/>
        <end position="21"/>
    </location>
</feature>
<dbReference type="OrthoDB" id="9766256at2"/>
<dbReference type="InterPro" id="IPR041662">
    <property type="entry name" value="SusD-like_2"/>
</dbReference>
<name>A0A3N0E485_SINP1</name>
<dbReference type="Gene3D" id="1.25.40.390">
    <property type="match status" value="1"/>
</dbReference>
<organism evidence="2 3">
    <name type="scientific">Sinomicrobium pectinilyticum</name>
    <dbReference type="NCBI Taxonomy" id="1084421"/>
    <lineage>
        <taxon>Bacteria</taxon>
        <taxon>Pseudomonadati</taxon>
        <taxon>Bacteroidota</taxon>
        <taxon>Flavobacteriia</taxon>
        <taxon>Flavobacteriales</taxon>
        <taxon>Flavobacteriaceae</taxon>
        <taxon>Sinomicrobium</taxon>
    </lineage>
</organism>
<dbReference type="RefSeq" id="WP_123217178.1">
    <property type="nucleotide sequence ID" value="NZ_RJTM01000110.1"/>
</dbReference>
<evidence type="ECO:0000313" key="3">
    <source>
        <dbReference type="Proteomes" id="UP000267469"/>
    </source>
</evidence>
<sequence length="530" mass="60340">MKNKFIILGLLTLLMTSISGCSDQLEDKYLNPEQSTDASIPGFFTSMLNNDRVRPSYWNVRTFLLPHPAVYTQTAFFMNSNSVYQQNDDYSDQYWRDFYVSGANGGGVLSTYAAMQVNYEGLTDQEKEDNEIFMHAAKVILIDEASKMVDLWGDIPFSETASLIKTGTIENGKFDDQEELYYSFINDLKEAADYFASASTTGNFSRYDILLSGDTDKWTRYVNSLRLRLLMRISYVDEATAQTEIMNMLNNSGNYPLIDGGNAGDYDPAASDVLLQPVTTYQDDLTSALTELPSHYAPDYMLNTVMLPAEDPRIPIMFDKYGRTEDDEFIPNEEYKAMPITFTATQQEQQNRNYSILDSITFIQNPDLPGIVITAPEVNFLKAEAYEKWGGGDPQAAYETAVKQSVSFYYYLNGANQKNKSAEEKPESSVIEEFITNENIAYTGSREEKLAKIWTQKWLHYGFLQSTQAWAEYRRTGYPELTFPEATLSGYRTPPSRLVYPSTEKNYNSQNYQAVQGQDVRDGKIFWDVD</sequence>
<dbReference type="AlphaFoldDB" id="A0A3N0E485"/>
<feature type="chain" id="PRO_5018171352" evidence="1">
    <location>
        <begin position="22"/>
        <end position="530"/>
    </location>
</feature>
<proteinExistence type="predicted"/>
<reference evidence="2 3" key="1">
    <citation type="submission" date="2018-10" db="EMBL/GenBank/DDBJ databases">
        <title>Sinomicrobium pectinilyticum sp. nov., a pectinase-producing bacterium isolated from alkaline and saline soil, and emended description of the genus Sinomicrobium.</title>
        <authorList>
            <person name="Cheng B."/>
            <person name="Li C."/>
            <person name="Lai Q."/>
            <person name="Du M."/>
            <person name="Shao Z."/>
            <person name="Xu P."/>
            <person name="Yang C."/>
        </authorList>
    </citation>
    <scope>NUCLEOTIDE SEQUENCE [LARGE SCALE GENOMIC DNA]</scope>
    <source>
        <strain evidence="2 3">5DNS001</strain>
    </source>
</reference>
<dbReference type="InterPro" id="IPR011990">
    <property type="entry name" value="TPR-like_helical_dom_sf"/>
</dbReference>
<dbReference type="Proteomes" id="UP000267469">
    <property type="component" value="Unassembled WGS sequence"/>
</dbReference>
<dbReference type="SUPFAM" id="SSF48452">
    <property type="entry name" value="TPR-like"/>
    <property type="match status" value="1"/>
</dbReference>
<dbReference type="PROSITE" id="PS51257">
    <property type="entry name" value="PROKAR_LIPOPROTEIN"/>
    <property type="match status" value="1"/>
</dbReference>
<comment type="caution">
    <text evidence="2">The sequence shown here is derived from an EMBL/GenBank/DDBJ whole genome shotgun (WGS) entry which is preliminary data.</text>
</comment>
<dbReference type="EMBL" id="RJTM01000110">
    <property type="protein sequence ID" value="RNL82589.1"/>
    <property type="molecule type" value="Genomic_DNA"/>
</dbReference>